<dbReference type="AlphaFoldDB" id="A0A8J7PCG6"/>
<dbReference type="EMBL" id="JAFLCK010000003">
    <property type="protein sequence ID" value="MBN8659288.1"/>
    <property type="molecule type" value="Genomic_DNA"/>
</dbReference>
<organism evidence="1 2">
    <name type="scientific">Candidatus Obscuribacter phosphatis</name>
    <dbReference type="NCBI Taxonomy" id="1906157"/>
    <lineage>
        <taxon>Bacteria</taxon>
        <taxon>Bacillati</taxon>
        <taxon>Candidatus Melainabacteria</taxon>
        <taxon>Candidatus Obscuribacterales</taxon>
        <taxon>Candidatus Obscuribacteraceae</taxon>
        <taxon>Candidatus Obscuribacter</taxon>
    </lineage>
</organism>
<evidence type="ECO:0000313" key="1">
    <source>
        <dbReference type="EMBL" id="MBN8659288.1"/>
    </source>
</evidence>
<proteinExistence type="predicted"/>
<evidence type="ECO:0000313" key="2">
    <source>
        <dbReference type="Proteomes" id="UP000664277"/>
    </source>
</evidence>
<sequence length="162" mass="18306">MGKKDDVNKLLGNLKSSAESANAPAIYTREVNLSYYKENHAWPGRNYIYIGNSFNIKKKIQSPNSRESRKRAACIAMMLEKGKGNRNCLSIGEALQHEGFKECLSRFEYDWLVREAHETLLGPAYNDKGELLPLAFTVWRKMPTPVQQNSKQGKKLAKAGKA</sequence>
<name>A0A8J7PCG6_9BACT</name>
<protein>
    <recommendedName>
        <fullName evidence="3">GIY-YIG domain-containing protein</fullName>
    </recommendedName>
</protein>
<reference evidence="1" key="1">
    <citation type="submission" date="2021-02" db="EMBL/GenBank/DDBJ databases">
        <title>Genome-Resolved Metagenomics of a Microbial Community Performing Photosynthetic Biological Nutrient Removal.</title>
        <authorList>
            <person name="Mcdaniel E.A."/>
        </authorList>
    </citation>
    <scope>NUCLEOTIDE SEQUENCE</scope>
    <source>
        <strain evidence="1">UWPOB_OBS1</strain>
    </source>
</reference>
<accession>A0A8J7PCG6</accession>
<evidence type="ECO:0008006" key="3">
    <source>
        <dbReference type="Google" id="ProtNLM"/>
    </source>
</evidence>
<dbReference type="Proteomes" id="UP000664277">
    <property type="component" value="Unassembled WGS sequence"/>
</dbReference>
<gene>
    <name evidence="1" type="ORF">J0M35_02920</name>
</gene>
<comment type="caution">
    <text evidence="1">The sequence shown here is derived from an EMBL/GenBank/DDBJ whole genome shotgun (WGS) entry which is preliminary data.</text>
</comment>